<feature type="signal peptide" evidence="1">
    <location>
        <begin position="1"/>
        <end position="20"/>
    </location>
</feature>
<dbReference type="InterPro" id="IPR015201">
    <property type="entry name" value="Antimicrobial_MiAMP1"/>
</dbReference>
<protein>
    <recommendedName>
        <fullName evidence="4">Lactococcin 972 family bacteriocin</fullName>
    </recommendedName>
</protein>
<reference evidence="2 3" key="1">
    <citation type="submission" date="2023-04" db="EMBL/GenBank/DDBJ databases">
        <title>Genome of Basidiobolus ranarum AG-B5.</title>
        <authorList>
            <person name="Stajich J.E."/>
            <person name="Carter-House D."/>
            <person name="Gryganskyi A."/>
        </authorList>
    </citation>
    <scope>NUCLEOTIDE SEQUENCE [LARGE SCALE GENOMIC DNA]</scope>
    <source>
        <strain evidence="2 3">AG-B5</strain>
    </source>
</reference>
<name>A0ABR2WEG2_9FUNG</name>
<dbReference type="InterPro" id="IPR015791">
    <property type="entry name" value="Antimic/Inh_G_crystallin-like"/>
</dbReference>
<dbReference type="Proteomes" id="UP001479436">
    <property type="component" value="Unassembled WGS sequence"/>
</dbReference>
<dbReference type="SUPFAM" id="SSF49695">
    <property type="entry name" value="gamma-Crystallin-like"/>
    <property type="match status" value="1"/>
</dbReference>
<evidence type="ECO:0008006" key="4">
    <source>
        <dbReference type="Google" id="ProtNLM"/>
    </source>
</evidence>
<evidence type="ECO:0000313" key="2">
    <source>
        <dbReference type="EMBL" id="KAK9759891.1"/>
    </source>
</evidence>
<feature type="chain" id="PRO_5046381846" description="Lactococcin 972 family bacteriocin" evidence="1">
    <location>
        <begin position="21"/>
        <end position="98"/>
    </location>
</feature>
<gene>
    <name evidence="2" type="ORF">K7432_016621</name>
</gene>
<dbReference type="InterPro" id="IPR011024">
    <property type="entry name" value="G_crystallin-like"/>
</dbReference>
<comment type="caution">
    <text evidence="2">The sequence shown here is derived from an EMBL/GenBank/DDBJ whole genome shotgun (WGS) entry which is preliminary data.</text>
</comment>
<sequence length="98" mass="10304">MVRINLYAIAAALLCTSAYASNFVAYSGGHYSGSSKSIGKCGCSSIPYRGSYKWYAEGQSGRVYNGSGCSGAAHSVLKSDANSEQSSSYGWKSIFIVC</sequence>
<dbReference type="EMBL" id="JASJQH010002863">
    <property type="protein sequence ID" value="KAK9759891.1"/>
    <property type="molecule type" value="Genomic_DNA"/>
</dbReference>
<accession>A0ABR2WEG2</accession>
<dbReference type="Gene3D" id="2.60.20.30">
    <property type="match status" value="1"/>
</dbReference>
<keyword evidence="3" id="KW-1185">Reference proteome</keyword>
<dbReference type="Pfam" id="PF09117">
    <property type="entry name" value="MiAMP1"/>
    <property type="match status" value="1"/>
</dbReference>
<organism evidence="2 3">
    <name type="scientific">Basidiobolus ranarum</name>
    <dbReference type="NCBI Taxonomy" id="34480"/>
    <lineage>
        <taxon>Eukaryota</taxon>
        <taxon>Fungi</taxon>
        <taxon>Fungi incertae sedis</taxon>
        <taxon>Zoopagomycota</taxon>
        <taxon>Entomophthoromycotina</taxon>
        <taxon>Basidiobolomycetes</taxon>
        <taxon>Basidiobolales</taxon>
        <taxon>Basidiobolaceae</taxon>
        <taxon>Basidiobolus</taxon>
    </lineage>
</organism>
<evidence type="ECO:0000313" key="3">
    <source>
        <dbReference type="Proteomes" id="UP001479436"/>
    </source>
</evidence>
<proteinExistence type="predicted"/>
<evidence type="ECO:0000256" key="1">
    <source>
        <dbReference type="SAM" id="SignalP"/>
    </source>
</evidence>
<keyword evidence="1" id="KW-0732">Signal</keyword>